<dbReference type="STRING" id="490622.A0A395NWD7"/>
<feature type="repeat" description="WD" evidence="8">
    <location>
        <begin position="765"/>
        <end position="806"/>
    </location>
</feature>
<evidence type="ECO:0000256" key="2">
    <source>
        <dbReference type="ARBA" id="ARBA00022737"/>
    </source>
</evidence>
<evidence type="ECO:0000256" key="4">
    <source>
        <dbReference type="ARBA" id="ARBA00038415"/>
    </source>
</evidence>
<dbReference type="InterPro" id="IPR002110">
    <property type="entry name" value="Ankyrin_rpt"/>
</dbReference>
<dbReference type="PROSITE" id="PS50294">
    <property type="entry name" value="WD_REPEATS_REGION"/>
    <property type="match status" value="6"/>
</dbReference>
<dbReference type="InterPro" id="IPR019775">
    <property type="entry name" value="WD40_repeat_CS"/>
</dbReference>
<feature type="repeat" description="WD" evidence="8">
    <location>
        <begin position="979"/>
        <end position="1010"/>
    </location>
</feature>
<dbReference type="InterPro" id="IPR010730">
    <property type="entry name" value="HET"/>
</dbReference>
<dbReference type="SUPFAM" id="SSF50978">
    <property type="entry name" value="WD40 repeat-like"/>
    <property type="match status" value="1"/>
</dbReference>
<keyword evidence="2" id="KW-0677">Repeat</keyword>
<dbReference type="GO" id="GO:1990234">
    <property type="term" value="C:transferase complex"/>
    <property type="evidence" value="ECO:0007669"/>
    <property type="project" value="UniProtKB-ARBA"/>
</dbReference>
<accession>A0A395NWD7</accession>
<gene>
    <name evidence="11" type="ORF">TARUN_1805</name>
</gene>
<reference evidence="11 12" key="1">
    <citation type="journal article" date="2018" name="PLoS Pathog.">
        <title>Evolution of structural diversity of trichothecenes, a family of toxins produced by plant pathogenic and entomopathogenic fungi.</title>
        <authorList>
            <person name="Proctor R.H."/>
            <person name="McCormick S.P."/>
            <person name="Kim H.S."/>
            <person name="Cardoza R.E."/>
            <person name="Stanley A.M."/>
            <person name="Lindo L."/>
            <person name="Kelly A."/>
            <person name="Brown D.W."/>
            <person name="Lee T."/>
            <person name="Vaughan M.M."/>
            <person name="Alexander N.J."/>
            <person name="Busman M."/>
            <person name="Gutierrez S."/>
        </authorList>
    </citation>
    <scope>NUCLEOTIDE SEQUENCE [LARGE SCALE GENOMIC DNA]</scope>
    <source>
        <strain evidence="11 12">IBT 40837</strain>
    </source>
</reference>
<dbReference type="PROSITE" id="PS50082">
    <property type="entry name" value="WD_REPEATS_2"/>
    <property type="match status" value="7"/>
</dbReference>
<evidence type="ECO:0000256" key="3">
    <source>
        <dbReference type="ARBA" id="ARBA00023054"/>
    </source>
</evidence>
<keyword evidence="1 8" id="KW-0853">WD repeat</keyword>
<dbReference type="SMART" id="SM00248">
    <property type="entry name" value="ANK"/>
    <property type="match status" value="3"/>
</dbReference>
<organism evidence="11 12">
    <name type="scientific">Trichoderma arundinaceum</name>
    <dbReference type="NCBI Taxonomy" id="490622"/>
    <lineage>
        <taxon>Eukaryota</taxon>
        <taxon>Fungi</taxon>
        <taxon>Dikarya</taxon>
        <taxon>Ascomycota</taxon>
        <taxon>Pezizomycotina</taxon>
        <taxon>Sordariomycetes</taxon>
        <taxon>Hypocreomycetidae</taxon>
        <taxon>Hypocreales</taxon>
        <taxon>Hypocreaceae</taxon>
        <taxon>Trichoderma</taxon>
    </lineage>
</organism>
<dbReference type="EMBL" id="PXOA01000111">
    <property type="protein sequence ID" value="RFU80416.1"/>
    <property type="molecule type" value="Genomic_DNA"/>
</dbReference>
<protein>
    <recommendedName>
        <fullName evidence="5">Mitochondrial division protein 1</fullName>
    </recommendedName>
</protein>
<proteinExistence type="inferred from homology"/>
<evidence type="ECO:0000256" key="8">
    <source>
        <dbReference type="PROSITE-ProRule" id="PRU00221"/>
    </source>
</evidence>
<dbReference type="InterPro" id="IPR020472">
    <property type="entry name" value="WD40_PAC1"/>
</dbReference>
<dbReference type="PANTHER" id="PTHR22847">
    <property type="entry name" value="WD40 REPEAT PROTEIN"/>
    <property type="match status" value="1"/>
</dbReference>
<feature type="repeat" description="WD" evidence="8">
    <location>
        <begin position="891"/>
        <end position="936"/>
    </location>
</feature>
<dbReference type="Gene3D" id="1.25.40.20">
    <property type="entry name" value="Ankyrin repeat-containing domain"/>
    <property type="match status" value="1"/>
</dbReference>
<feature type="repeat" description="ANK" evidence="7">
    <location>
        <begin position="690"/>
        <end position="722"/>
    </location>
</feature>
<comment type="caution">
    <text evidence="11">The sequence shown here is derived from an EMBL/GenBank/DDBJ whole genome shotgun (WGS) entry which is preliminary data.</text>
</comment>
<dbReference type="SUPFAM" id="SSF48403">
    <property type="entry name" value="Ankyrin repeat"/>
    <property type="match status" value="1"/>
</dbReference>
<evidence type="ECO:0000256" key="5">
    <source>
        <dbReference type="ARBA" id="ARBA00039789"/>
    </source>
</evidence>
<dbReference type="Pfam" id="PF12796">
    <property type="entry name" value="Ank_2"/>
    <property type="match status" value="1"/>
</dbReference>
<dbReference type="InterPro" id="IPR001680">
    <property type="entry name" value="WD40_rpt"/>
</dbReference>
<dbReference type="PROSITE" id="PS00678">
    <property type="entry name" value="WD_REPEATS_1"/>
    <property type="match status" value="1"/>
</dbReference>
<evidence type="ECO:0000313" key="12">
    <source>
        <dbReference type="Proteomes" id="UP000266272"/>
    </source>
</evidence>
<dbReference type="GO" id="GO:0005634">
    <property type="term" value="C:nucleus"/>
    <property type="evidence" value="ECO:0007669"/>
    <property type="project" value="TreeGrafter"/>
</dbReference>
<dbReference type="InterPro" id="IPR036322">
    <property type="entry name" value="WD40_repeat_dom_sf"/>
</dbReference>
<feature type="domain" description="Heterokaryon incompatibility" evidence="10">
    <location>
        <begin position="22"/>
        <end position="111"/>
    </location>
</feature>
<dbReference type="CDD" id="cd00200">
    <property type="entry name" value="WD40"/>
    <property type="match status" value="1"/>
</dbReference>
<dbReference type="InterPro" id="IPR036770">
    <property type="entry name" value="Ankyrin_rpt-contain_sf"/>
</dbReference>
<name>A0A395NWD7_TRIAR</name>
<feature type="repeat" description="WD" evidence="8">
    <location>
        <begin position="849"/>
        <end position="881"/>
    </location>
</feature>
<dbReference type="InterPro" id="IPR015943">
    <property type="entry name" value="WD40/YVTN_repeat-like_dom_sf"/>
</dbReference>
<evidence type="ECO:0000256" key="9">
    <source>
        <dbReference type="SAM" id="MobiDB-lite"/>
    </source>
</evidence>
<evidence type="ECO:0000313" key="11">
    <source>
        <dbReference type="EMBL" id="RFU80416.1"/>
    </source>
</evidence>
<dbReference type="PANTHER" id="PTHR22847:SF637">
    <property type="entry name" value="WD REPEAT DOMAIN 5B"/>
    <property type="match status" value="1"/>
</dbReference>
<feature type="repeat" description="WD" evidence="8">
    <location>
        <begin position="723"/>
        <end position="755"/>
    </location>
</feature>
<dbReference type="Pfam" id="PF00400">
    <property type="entry name" value="WD40"/>
    <property type="match status" value="7"/>
</dbReference>
<dbReference type="Proteomes" id="UP000266272">
    <property type="component" value="Unassembled WGS sequence"/>
</dbReference>
<keyword evidence="12" id="KW-1185">Reference proteome</keyword>
<dbReference type="PRINTS" id="PR00320">
    <property type="entry name" value="GPROTEINBRPT"/>
</dbReference>
<dbReference type="Gene3D" id="2.130.10.10">
    <property type="entry name" value="YVTN repeat-like/Quinoprotein amine dehydrogenase"/>
    <property type="match status" value="3"/>
</dbReference>
<comment type="function">
    <text evidence="6">Involved in mitochondrial fission. Acts as an adapter protein required to form mitochondrial fission complexes. Formation of these complexes is required to promote constriction and fission of the mitochondrial compartment at a late step in mitochondrial division.</text>
</comment>
<feature type="repeat" description="WD" evidence="8">
    <location>
        <begin position="807"/>
        <end position="848"/>
    </location>
</feature>
<keyword evidence="7" id="KW-0040">ANK repeat</keyword>
<dbReference type="OrthoDB" id="194358at2759"/>
<feature type="repeat" description="WD" evidence="8">
    <location>
        <begin position="937"/>
        <end position="978"/>
    </location>
</feature>
<dbReference type="Pfam" id="PF06985">
    <property type="entry name" value="HET"/>
    <property type="match status" value="1"/>
</dbReference>
<dbReference type="PROSITE" id="PS50297">
    <property type="entry name" value="ANK_REP_REGION"/>
    <property type="match status" value="1"/>
</dbReference>
<dbReference type="SMART" id="SM00320">
    <property type="entry name" value="WD40"/>
    <property type="match status" value="7"/>
</dbReference>
<dbReference type="PROSITE" id="PS50088">
    <property type="entry name" value="ANK_REPEAT"/>
    <property type="match status" value="1"/>
</dbReference>
<evidence type="ECO:0000256" key="7">
    <source>
        <dbReference type="PROSITE-ProRule" id="PRU00023"/>
    </source>
</evidence>
<evidence type="ECO:0000256" key="6">
    <source>
        <dbReference type="ARBA" id="ARBA00043913"/>
    </source>
</evidence>
<comment type="similarity">
    <text evidence="4">Belongs to the WD repeat MDV1/CAF4 family.</text>
</comment>
<evidence type="ECO:0000256" key="1">
    <source>
        <dbReference type="ARBA" id="ARBA00022574"/>
    </source>
</evidence>
<feature type="region of interest" description="Disordered" evidence="9">
    <location>
        <begin position="535"/>
        <end position="562"/>
    </location>
</feature>
<sequence>MRLINIKTLKLEEFPDGKIPPYAILSHTWGNDWEELTLVNIENGEVDKPGIGPVKFRGCCQEADRDGLGYVWIDTCCIDKTNLVELSEAINSMFRWYSCAHVCYVYLSDVPDDDDARGSKFQTSRWFQRGWTLQELLAPKNLRFFNAEWRCIGTKRSKCTIIKNITQVPRQFLLGITELNSASVAQRMSWAAQRETKRAEDLAYCLLGIFDITMPMIYGEGGKQAFFRLQEQIMRTTRDDSILAWDLSTEEEDGPSVGSFDQIIGGEILAPAPSYFANSGQIITQEQSINPLHSLDIFGGETFGLLSCRPGHDNQQVVGIPLAKMASGVSNEYVRPRGRPSMLRPIAESDALPELIHIKKDGQKDTSAKTNQQHLLYEDDLFAEVDLTLIEAFPPSCWDKQMALISSGDNSDANTINQILIRARHSKEESQDFVILLQFLQSGIAPQCCVVVCSKETPLEEVAGRFRPIDLETFRVGSASNGSLHLRITLDRVEGDMMSIRPESMIYPPDFTVNASTGVENWDLVLESAQLLREKGQNKAKEQELKERAKDNSDRLQKNKEKREAIEDELRKLAAESKVLVEQELLLGEEQKMTKERGGYISEKLIHIQKLLDNLYHAGGCKDGWTPFRCAIENGNAEVVELLSAEVAGTAVANNYALMPLISASRKGDVVAARLLLDAMNVDTNSLDNHGLTPLRWAKNGGHDEVVQLLLDKGADFACRQTLRGHNEPKLSVTFSHDSKLIVSGFNKKTIKIWDAITCECKTTLQGHSGFVYSMAFSHDSKLVVSGSQDKTIKIWDSTTGQCKATLEGHSDLVRSVAFSHDSKLIVSGSQDGTIKIWDAVTEECKQTLRGHDTSVRSVAFSHDSKLIASGSSDDTIKIWDAITCECKNTLQGQSSLICPVAFSHDSKLVASTSASEESDATIKIWDLTTGQCKNTLQGHSSLVSSVAFSHDSKLIVSGSQDKTIKIWDTATYECKQTLRGHGSSVRSVAFSHDSKLIVSGSYDAIKIWDSSMAHDSVSWPSGLEMTLKEYSNEAEIANFFAKTSTTQAACDARARELAGGSVVPVSVQRACSYSVYAGPNLEFVVQFRLKSLSYDAQTTVLAREIYGDLVPKVTFAGQVGDDSDGKEALTTYWMSRIRGITHLDFILAHGYPENSPNNRVYRKTLMADVARELSLLLSALPGRFHPIIQKCIGSVDAILSLPMVLLHRDFGYSNIMHIFWDTFKQEVGGLTSDCIQTIKLARITGLLLTYGFTGRFANQPDPVPIGDDECGRYNVLSLDGFLIHPATRFEDLD</sequence>
<keyword evidence="3" id="KW-0175">Coiled coil</keyword>
<evidence type="ECO:0000259" key="10">
    <source>
        <dbReference type="Pfam" id="PF06985"/>
    </source>
</evidence>